<dbReference type="GO" id="GO:0005886">
    <property type="term" value="C:plasma membrane"/>
    <property type="evidence" value="ECO:0007669"/>
    <property type="project" value="UniProtKB-SubCell"/>
</dbReference>
<dbReference type="OrthoDB" id="30633at2"/>
<dbReference type="PANTHER" id="PTHR30250">
    <property type="entry name" value="PST FAMILY PREDICTED COLANIC ACID TRANSPORTER"/>
    <property type="match status" value="1"/>
</dbReference>
<feature type="transmembrane region" description="Helical" evidence="6">
    <location>
        <begin position="266"/>
        <end position="288"/>
    </location>
</feature>
<keyword evidence="5 6" id="KW-0472">Membrane</keyword>
<dbReference type="AlphaFoldDB" id="A0A1M5C2Z9"/>
<feature type="transmembrane region" description="Helical" evidence="6">
    <location>
        <begin position="371"/>
        <end position="389"/>
    </location>
</feature>
<dbReference type="STRING" id="1206085.SAMN05443575_0082"/>
<feature type="transmembrane region" description="Helical" evidence="6">
    <location>
        <begin position="341"/>
        <end position="359"/>
    </location>
</feature>
<evidence type="ECO:0000256" key="6">
    <source>
        <dbReference type="SAM" id="Phobius"/>
    </source>
</evidence>
<evidence type="ECO:0000256" key="4">
    <source>
        <dbReference type="ARBA" id="ARBA00022989"/>
    </source>
</evidence>
<keyword evidence="8" id="KW-1185">Reference proteome</keyword>
<keyword evidence="4 6" id="KW-1133">Transmembrane helix</keyword>
<comment type="subcellular location">
    <subcellularLocation>
        <location evidence="1">Cell membrane</location>
        <topology evidence="1">Multi-pass membrane protein</topology>
    </subcellularLocation>
</comment>
<dbReference type="PANTHER" id="PTHR30250:SF11">
    <property type="entry name" value="O-ANTIGEN TRANSPORTER-RELATED"/>
    <property type="match status" value="1"/>
</dbReference>
<feature type="transmembrane region" description="Helical" evidence="6">
    <location>
        <begin position="309"/>
        <end position="335"/>
    </location>
</feature>
<feature type="transmembrane region" description="Helical" evidence="6">
    <location>
        <begin position="229"/>
        <end position="254"/>
    </location>
</feature>
<reference evidence="7 8" key="1">
    <citation type="submission" date="2016-11" db="EMBL/GenBank/DDBJ databases">
        <authorList>
            <person name="Jaros S."/>
            <person name="Januszkiewicz K."/>
            <person name="Wedrychowicz H."/>
        </authorList>
    </citation>
    <scope>NUCLEOTIDE SEQUENCE [LARGE SCALE GENOMIC DNA]</scope>
    <source>
        <strain evidence="7 8">DSM 45627</strain>
    </source>
</reference>
<feature type="transmembrane region" description="Helical" evidence="6">
    <location>
        <begin position="92"/>
        <end position="114"/>
    </location>
</feature>
<accession>A0A1M5C2Z9</accession>
<sequence length="442" mass="45376">MTTPAAGRVARLRASLRDPLIRNSALMLVTTLSMALVGAVFWVVAARVASRGEVGLASSLVATTEALAIFAQLGLNVSLLRSMPRSDRPGSDTAVATVVVGLAAAVLAVAYAALLPAVAPDLADVVSWPVAVPLFAVFVAGTALNQLTDGVFLAIDRVVDNFVVNGVLLSIVRFVLPFTLAGAGAFAIFGAIGGSALLAAVVSLAVILRRLRRTHGRARLRPSAAFTGSIRLAGAGYLSNVLYIAPQLVFPVLIINARGPADSALFFIAFQIVTLLNHGVYMISNSMYAEVSRAPDRGEAIVAKAGRTIAAASAAGIVVLVLAAPLVLLVFGGGYSDGGTTTLRVLALGTVGVAFNYWSAVRLRIAHHLRAMVVVQLFTTALMIALAAVAAAHGIAWVAAAWGAGQLAGGVVGYTVSRTIAPMADGLADMSADQLPPMEAVP</sequence>
<feature type="transmembrane region" description="Helical" evidence="6">
    <location>
        <begin position="162"/>
        <end position="180"/>
    </location>
</feature>
<evidence type="ECO:0000256" key="1">
    <source>
        <dbReference type="ARBA" id="ARBA00004651"/>
    </source>
</evidence>
<feature type="transmembrane region" description="Helical" evidence="6">
    <location>
        <begin position="134"/>
        <end position="155"/>
    </location>
</feature>
<name>A0A1M5C2Z9_9ACTN</name>
<evidence type="ECO:0000256" key="2">
    <source>
        <dbReference type="ARBA" id="ARBA00022475"/>
    </source>
</evidence>
<keyword evidence="3 6" id="KW-0812">Transmembrane</keyword>
<feature type="transmembrane region" description="Helical" evidence="6">
    <location>
        <begin position="186"/>
        <end position="208"/>
    </location>
</feature>
<gene>
    <name evidence="7" type="ORF">SAMN05443575_0082</name>
</gene>
<organism evidence="7 8">
    <name type="scientific">Jatrophihabitans endophyticus</name>
    <dbReference type="NCBI Taxonomy" id="1206085"/>
    <lineage>
        <taxon>Bacteria</taxon>
        <taxon>Bacillati</taxon>
        <taxon>Actinomycetota</taxon>
        <taxon>Actinomycetes</taxon>
        <taxon>Jatrophihabitantales</taxon>
        <taxon>Jatrophihabitantaceae</taxon>
        <taxon>Jatrophihabitans</taxon>
    </lineage>
</organism>
<evidence type="ECO:0000313" key="8">
    <source>
        <dbReference type="Proteomes" id="UP000186132"/>
    </source>
</evidence>
<keyword evidence="2" id="KW-1003">Cell membrane</keyword>
<proteinExistence type="predicted"/>
<dbReference type="RefSeq" id="WP_073384609.1">
    <property type="nucleotide sequence ID" value="NZ_FQVU01000001.1"/>
</dbReference>
<evidence type="ECO:0000256" key="5">
    <source>
        <dbReference type="ARBA" id="ARBA00023136"/>
    </source>
</evidence>
<protein>
    <submittedName>
        <fullName evidence="7">Membrane protein involved in the export of O-antigen and teichoic acid</fullName>
    </submittedName>
</protein>
<evidence type="ECO:0000256" key="3">
    <source>
        <dbReference type="ARBA" id="ARBA00022692"/>
    </source>
</evidence>
<dbReference type="InterPro" id="IPR050833">
    <property type="entry name" value="Poly_Biosynth_Transport"/>
</dbReference>
<dbReference type="EMBL" id="FQVU01000001">
    <property type="protein sequence ID" value="SHF49035.1"/>
    <property type="molecule type" value="Genomic_DNA"/>
</dbReference>
<evidence type="ECO:0000313" key="7">
    <source>
        <dbReference type="EMBL" id="SHF49035.1"/>
    </source>
</evidence>
<feature type="transmembrane region" description="Helical" evidence="6">
    <location>
        <begin position="20"/>
        <end position="44"/>
    </location>
</feature>
<dbReference type="Proteomes" id="UP000186132">
    <property type="component" value="Unassembled WGS sequence"/>
</dbReference>
<feature type="transmembrane region" description="Helical" evidence="6">
    <location>
        <begin position="56"/>
        <end position="80"/>
    </location>
</feature>